<dbReference type="GO" id="GO:0005524">
    <property type="term" value="F:ATP binding"/>
    <property type="evidence" value="ECO:0007669"/>
    <property type="project" value="UniProtKB-KW"/>
</dbReference>
<dbReference type="InterPro" id="IPR014729">
    <property type="entry name" value="Rossmann-like_a/b/a_fold"/>
</dbReference>
<evidence type="ECO:0000256" key="3">
    <source>
        <dbReference type="ARBA" id="ARBA00013161"/>
    </source>
</evidence>
<dbReference type="HAMAP" id="MF_00140_B">
    <property type="entry name" value="Trp_tRNA_synth_B"/>
    <property type="match status" value="1"/>
</dbReference>
<dbReference type="InterPro" id="IPR001412">
    <property type="entry name" value="aa-tRNA-synth_I_CS"/>
</dbReference>
<name>A0A8J8NPH7_HALGN</name>
<proteinExistence type="inferred from homology"/>
<evidence type="ECO:0000313" key="12">
    <source>
        <dbReference type="EMBL" id="TNV77845.1"/>
    </source>
</evidence>
<evidence type="ECO:0000256" key="10">
    <source>
        <dbReference type="ARBA" id="ARBA00049929"/>
    </source>
</evidence>
<dbReference type="PANTHER" id="PTHR43766:SF1">
    <property type="entry name" value="TRYPTOPHAN--TRNA LIGASE, MITOCHONDRIAL"/>
    <property type="match status" value="1"/>
</dbReference>
<dbReference type="GO" id="GO:0006436">
    <property type="term" value="P:tryptophanyl-tRNA aminoacylation"/>
    <property type="evidence" value="ECO:0007669"/>
    <property type="project" value="InterPro"/>
</dbReference>
<dbReference type="InterPro" id="IPR050203">
    <property type="entry name" value="Trp-tRNA_synthetase"/>
</dbReference>
<dbReference type="OrthoDB" id="15808at2759"/>
<evidence type="ECO:0000256" key="4">
    <source>
        <dbReference type="ARBA" id="ARBA00022598"/>
    </source>
</evidence>
<accession>A0A8J8NPH7</accession>
<gene>
    <name evidence="12" type="ORF">FGO68_gene9797</name>
</gene>
<keyword evidence="5 11" id="KW-0547">Nucleotide-binding</keyword>
<organism evidence="12 13">
    <name type="scientific">Halteria grandinella</name>
    <dbReference type="NCBI Taxonomy" id="5974"/>
    <lineage>
        <taxon>Eukaryota</taxon>
        <taxon>Sar</taxon>
        <taxon>Alveolata</taxon>
        <taxon>Ciliophora</taxon>
        <taxon>Intramacronucleata</taxon>
        <taxon>Spirotrichea</taxon>
        <taxon>Stichotrichia</taxon>
        <taxon>Sporadotrichida</taxon>
        <taxon>Halteriidae</taxon>
        <taxon>Halteria</taxon>
    </lineage>
</organism>
<dbReference type="PROSITE" id="PS00178">
    <property type="entry name" value="AA_TRNA_LIGASE_I"/>
    <property type="match status" value="1"/>
</dbReference>
<dbReference type="EC" id="6.1.1.2" evidence="3"/>
<keyword evidence="7 11" id="KW-0648">Protein biosynthesis</keyword>
<reference evidence="12" key="1">
    <citation type="submission" date="2019-06" db="EMBL/GenBank/DDBJ databases">
        <authorList>
            <person name="Zheng W."/>
        </authorList>
    </citation>
    <scope>NUCLEOTIDE SEQUENCE</scope>
    <source>
        <strain evidence="12">QDHG01</strain>
    </source>
</reference>
<evidence type="ECO:0000256" key="5">
    <source>
        <dbReference type="ARBA" id="ARBA00022741"/>
    </source>
</evidence>
<dbReference type="GO" id="GO:0004830">
    <property type="term" value="F:tryptophan-tRNA ligase activity"/>
    <property type="evidence" value="ECO:0007669"/>
    <property type="project" value="UniProtKB-EC"/>
</dbReference>
<keyword evidence="4 11" id="KW-0436">Ligase</keyword>
<sequence>MIKWQQSLFKPYIYLMKKLARKVVLSGIQPSGFIHLGNYLGAVQNWVQLQHNPDIHERFYSIVDYHAITQKYVGASLDDTVTDESIDTLQQDPSPQELTLKTAATLLACGIDPSKSTLFVQSHVNAHTELMWFLSCLTPMSWLNKMIQYKEKKGGKGDNKTGLGLFSYPVLMAADILAYRATLVPVGEDQTQHLELAKDIAERYNRLFASGREFFPLPDKLSFEESPWVYNRVMSLQDASKKMSKSDPSKKSCINLIDDPEMIRLKIQKAKTDSLGKIKYDSLRPELQNLLHIYAALEGIDIAKVDQLFIDDNMASFKTKLANKIIDKICPIGEKAIKMCSNEEDRLLEILDKGAKQAQLRSEETMRQMKQLAGILRKGV</sequence>
<dbReference type="InterPro" id="IPR002305">
    <property type="entry name" value="aa-tRNA-synth_Ic"/>
</dbReference>
<dbReference type="Gene3D" id="1.10.240.10">
    <property type="entry name" value="Tyrosyl-Transfer RNA Synthetase"/>
    <property type="match status" value="1"/>
</dbReference>
<comment type="catalytic activity">
    <reaction evidence="10">
        <text>tRNA(Trp) + L-tryptophan + ATP = L-tryptophyl-tRNA(Trp) + AMP + diphosphate + H(+)</text>
        <dbReference type="Rhea" id="RHEA:24080"/>
        <dbReference type="Rhea" id="RHEA-COMP:9671"/>
        <dbReference type="Rhea" id="RHEA-COMP:9705"/>
        <dbReference type="ChEBI" id="CHEBI:15378"/>
        <dbReference type="ChEBI" id="CHEBI:30616"/>
        <dbReference type="ChEBI" id="CHEBI:33019"/>
        <dbReference type="ChEBI" id="CHEBI:57912"/>
        <dbReference type="ChEBI" id="CHEBI:78442"/>
        <dbReference type="ChEBI" id="CHEBI:78535"/>
        <dbReference type="ChEBI" id="CHEBI:456215"/>
        <dbReference type="EC" id="6.1.1.2"/>
    </reaction>
</comment>
<evidence type="ECO:0000313" key="13">
    <source>
        <dbReference type="Proteomes" id="UP000785679"/>
    </source>
</evidence>
<dbReference type="EMBL" id="RRYP01011267">
    <property type="protein sequence ID" value="TNV77845.1"/>
    <property type="molecule type" value="Genomic_DNA"/>
</dbReference>
<comment type="similarity">
    <text evidence="2 11">Belongs to the class-I aminoacyl-tRNA synthetase family.</text>
</comment>
<dbReference type="InterPro" id="IPR002306">
    <property type="entry name" value="Trp-tRNA-ligase"/>
</dbReference>
<dbReference type="Proteomes" id="UP000785679">
    <property type="component" value="Unassembled WGS sequence"/>
</dbReference>
<keyword evidence="6 11" id="KW-0067">ATP-binding</keyword>
<keyword evidence="8 11" id="KW-0030">Aminoacyl-tRNA synthetase</keyword>
<evidence type="ECO:0000256" key="2">
    <source>
        <dbReference type="ARBA" id="ARBA00005594"/>
    </source>
</evidence>
<dbReference type="Gene3D" id="3.40.50.620">
    <property type="entry name" value="HUPs"/>
    <property type="match status" value="1"/>
</dbReference>
<evidence type="ECO:0000256" key="1">
    <source>
        <dbReference type="ARBA" id="ARBA00004173"/>
    </source>
</evidence>
<keyword evidence="13" id="KW-1185">Reference proteome</keyword>
<comment type="subcellular location">
    <subcellularLocation>
        <location evidence="1">Mitochondrion</location>
    </subcellularLocation>
</comment>
<dbReference type="PRINTS" id="PR01039">
    <property type="entry name" value="TRNASYNTHTRP"/>
</dbReference>
<dbReference type="CDD" id="cd00806">
    <property type="entry name" value="TrpRS_core"/>
    <property type="match status" value="1"/>
</dbReference>
<evidence type="ECO:0000256" key="8">
    <source>
        <dbReference type="ARBA" id="ARBA00023146"/>
    </source>
</evidence>
<dbReference type="InterPro" id="IPR024109">
    <property type="entry name" value="Trp-tRNA-ligase_bac-type"/>
</dbReference>
<dbReference type="FunFam" id="1.10.240.10:FF:000002">
    <property type="entry name" value="Tryptophan--tRNA ligase"/>
    <property type="match status" value="1"/>
</dbReference>
<dbReference type="SUPFAM" id="SSF52374">
    <property type="entry name" value="Nucleotidylyl transferase"/>
    <property type="match status" value="1"/>
</dbReference>
<protein>
    <recommendedName>
        <fullName evidence="3">tryptophan--tRNA ligase</fullName>
        <ecNumber evidence="3">6.1.1.2</ecNumber>
    </recommendedName>
    <alternativeName>
        <fullName evidence="9">Tryptophanyl-tRNA synthetase</fullName>
    </alternativeName>
</protein>
<evidence type="ECO:0000256" key="9">
    <source>
        <dbReference type="ARBA" id="ARBA00030268"/>
    </source>
</evidence>
<evidence type="ECO:0000256" key="6">
    <source>
        <dbReference type="ARBA" id="ARBA00022840"/>
    </source>
</evidence>
<evidence type="ECO:0000256" key="11">
    <source>
        <dbReference type="RuleBase" id="RU363036"/>
    </source>
</evidence>
<dbReference type="PANTHER" id="PTHR43766">
    <property type="entry name" value="TRYPTOPHAN--TRNA LIGASE, MITOCHONDRIAL"/>
    <property type="match status" value="1"/>
</dbReference>
<dbReference type="AlphaFoldDB" id="A0A8J8NPH7"/>
<dbReference type="GO" id="GO:0005739">
    <property type="term" value="C:mitochondrion"/>
    <property type="evidence" value="ECO:0007669"/>
    <property type="project" value="UniProtKB-SubCell"/>
</dbReference>
<dbReference type="NCBIfam" id="TIGR00233">
    <property type="entry name" value="trpS"/>
    <property type="match status" value="1"/>
</dbReference>
<comment type="caution">
    <text evidence="12">The sequence shown here is derived from an EMBL/GenBank/DDBJ whole genome shotgun (WGS) entry which is preliminary data.</text>
</comment>
<evidence type="ECO:0000256" key="7">
    <source>
        <dbReference type="ARBA" id="ARBA00022917"/>
    </source>
</evidence>
<dbReference type="Pfam" id="PF00579">
    <property type="entry name" value="tRNA-synt_1b"/>
    <property type="match status" value="1"/>
</dbReference>